<evidence type="ECO:0000256" key="1">
    <source>
        <dbReference type="ARBA" id="ARBA00004370"/>
    </source>
</evidence>
<dbReference type="Gene3D" id="3.30.40.10">
    <property type="entry name" value="Zinc/RING finger domain, C3HC4 (zinc finger)"/>
    <property type="match status" value="1"/>
</dbReference>
<reference evidence="12" key="2">
    <citation type="journal article" date="2022" name="Hortic Res">
        <title>The genome of Dioscorea zingiberensis sheds light on the biosynthesis, origin and evolution of the medicinally important diosgenin saponins.</title>
        <authorList>
            <person name="Li Y."/>
            <person name="Tan C."/>
            <person name="Li Z."/>
            <person name="Guo J."/>
            <person name="Li S."/>
            <person name="Chen X."/>
            <person name="Wang C."/>
            <person name="Dai X."/>
            <person name="Yang H."/>
            <person name="Song W."/>
            <person name="Hou L."/>
            <person name="Xu J."/>
            <person name="Tong Z."/>
            <person name="Xu A."/>
            <person name="Yuan X."/>
            <person name="Wang W."/>
            <person name="Yang Q."/>
            <person name="Chen L."/>
            <person name="Sun Z."/>
            <person name="Wang K."/>
            <person name="Pan B."/>
            <person name="Chen J."/>
            <person name="Bao Y."/>
            <person name="Liu F."/>
            <person name="Qi X."/>
            <person name="Gang D.R."/>
            <person name="Wen J."/>
            <person name="Li J."/>
        </authorList>
    </citation>
    <scope>NUCLEOTIDE SEQUENCE</scope>
    <source>
        <strain evidence="12">Dzin_1.0</strain>
    </source>
</reference>
<keyword evidence="6 10" id="KW-1133">Transmembrane helix</keyword>
<dbReference type="SUPFAM" id="SSF57850">
    <property type="entry name" value="RING/U-box"/>
    <property type="match status" value="1"/>
</dbReference>
<dbReference type="EMBL" id="JAGGNH010000008">
    <property type="protein sequence ID" value="KAJ0965713.1"/>
    <property type="molecule type" value="Genomic_DNA"/>
</dbReference>
<keyword evidence="4 8" id="KW-0863">Zinc-finger</keyword>
<organism evidence="12 13">
    <name type="scientific">Dioscorea zingiberensis</name>
    <dbReference type="NCBI Taxonomy" id="325984"/>
    <lineage>
        <taxon>Eukaryota</taxon>
        <taxon>Viridiplantae</taxon>
        <taxon>Streptophyta</taxon>
        <taxon>Embryophyta</taxon>
        <taxon>Tracheophyta</taxon>
        <taxon>Spermatophyta</taxon>
        <taxon>Magnoliopsida</taxon>
        <taxon>Liliopsida</taxon>
        <taxon>Dioscoreales</taxon>
        <taxon>Dioscoreaceae</taxon>
        <taxon>Dioscorea</taxon>
    </lineage>
</organism>
<dbReference type="PANTHER" id="PTHR46539">
    <property type="entry name" value="E3 UBIQUITIN-PROTEIN LIGASE ATL42"/>
    <property type="match status" value="1"/>
</dbReference>
<dbReference type="OrthoDB" id="1708846at2759"/>
<dbReference type="Proteomes" id="UP001085076">
    <property type="component" value="Miscellaneous, Linkage group lg08"/>
</dbReference>
<name>A0A9D5C3X4_9LILI</name>
<evidence type="ECO:0000256" key="4">
    <source>
        <dbReference type="ARBA" id="ARBA00022771"/>
    </source>
</evidence>
<keyword evidence="13" id="KW-1185">Reference proteome</keyword>
<feature type="transmembrane region" description="Helical" evidence="10">
    <location>
        <begin position="240"/>
        <end position="264"/>
    </location>
</feature>
<gene>
    <name evidence="12" type="ORF">J5N97_026851</name>
</gene>
<evidence type="ECO:0000256" key="10">
    <source>
        <dbReference type="SAM" id="Phobius"/>
    </source>
</evidence>
<comment type="caution">
    <text evidence="12">The sequence shown here is derived from an EMBL/GenBank/DDBJ whole genome shotgun (WGS) entry which is preliminary data.</text>
</comment>
<evidence type="ECO:0000256" key="6">
    <source>
        <dbReference type="ARBA" id="ARBA00022989"/>
    </source>
</evidence>
<keyword evidence="5" id="KW-0862">Zinc</keyword>
<dbReference type="GO" id="GO:0008270">
    <property type="term" value="F:zinc ion binding"/>
    <property type="evidence" value="ECO:0007669"/>
    <property type="project" value="UniProtKB-KW"/>
</dbReference>
<feature type="transmembrane region" description="Helical" evidence="10">
    <location>
        <begin position="29"/>
        <end position="62"/>
    </location>
</feature>
<dbReference type="SMART" id="SM00184">
    <property type="entry name" value="RING"/>
    <property type="match status" value="1"/>
</dbReference>
<dbReference type="GO" id="GO:0016020">
    <property type="term" value="C:membrane"/>
    <property type="evidence" value="ECO:0007669"/>
    <property type="project" value="UniProtKB-SubCell"/>
</dbReference>
<feature type="transmembrane region" description="Helical" evidence="10">
    <location>
        <begin position="331"/>
        <end position="353"/>
    </location>
</feature>
<keyword evidence="3" id="KW-0479">Metal-binding</keyword>
<feature type="domain" description="RING-type" evidence="11">
    <location>
        <begin position="105"/>
        <end position="147"/>
    </location>
</feature>
<feature type="region of interest" description="Disordered" evidence="9">
    <location>
        <begin position="1"/>
        <end position="20"/>
    </location>
</feature>
<evidence type="ECO:0000259" key="11">
    <source>
        <dbReference type="PROSITE" id="PS50089"/>
    </source>
</evidence>
<dbReference type="InterPro" id="IPR001841">
    <property type="entry name" value="Znf_RING"/>
</dbReference>
<dbReference type="InterPro" id="IPR013083">
    <property type="entry name" value="Znf_RING/FYVE/PHD"/>
</dbReference>
<sequence>MAPSNLDRPIETSGQAPSSKPFGGGAARLLAALLQALVMAAALALFFLFAGVAAIILLHLLVAGRAFHRRPRPSPPSPSPGLSPKDLKLLPCLKYSCSSAGSSDCAVCLEVLRDGDRVRVLPGCGHGFHAQCVDKWLVRTPACPVCRGPIVSSGGARPVYKLSILLKLNLNAITSLLPLIKRVLPAPGINQVDIRIFPVKIIFNILARLLIIDLSVIAWNGSHFKVKELMLKIKRTWKGLVITTILTALVTYVYQTILLMLLFFLKMMKISSLFLLIVCIALLVLTCYACYISLLLVTMANVSLVVTVVEERCYGFSAMAKAAGLIRRRKFHGLAIFVLLSLSYNFISMLSSHEQGEVMFTELKLVYKILASLFSFYSQLLDTVYYHECKKSYVRGKVEVESGMYGSLGYTSNSEVSP</sequence>
<dbReference type="Pfam" id="PF13639">
    <property type="entry name" value="zf-RING_2"/>
    <property type="match status" value="1"/>
</dbReference>
<evidence type="ECO:0000256" key="9">
    <source>
        <dbReference type="SAM" id="MobiDB-lite"/>
    </source>
</evidence>
<feature type="transmembrane region" description="Helical" evidence="10">
    <location>
        <begin position="365"/>
        <end position="386"/>
    </location>
</feature>
<reference evidence="12" key="1">
    <citation type="submission" date="2021-03" db="EMBL/GenBank/DDBJ databases">
        <authorList>
            <person name="Li Z."/>
            <person name="Yang C."/>
        </authorList>
    </citation>
    <scope>NUCLEOTIDE SEQUENCE</scope>
    <source>
        <strain evidence="12">Dzin_1.0</strain>
        <tissue evidence="12">Leaf</tissue>
    </source>
</reference>
<comment type="subcellular location">
    <subcellularLocation>
        <location evidence="1">Membrane</location>
    </subcellularLocation>
</comment>
<protein>
    <recommendedName>
        <fullName evidence="11">RING-type domain-containing protein</fullName>
    </recommendedName>
</protein>
<evidence type="ECO:0000313" key="12">
    <source>
        <dbReference type="EMBL" id="KAJ0965713.1"/>
    </source>
</evidence>
<dbReference type="PANTHER" id="PTHR46539:SF9">
    <property type="entry name" value="RING-H2 FINGER PROTEIN ATL56"/>
    <property type="match status" value="1"/>
</dbReference>
<evidence type="ECO:0000313" key="13">
    <source>
        <dbReference type="Proteomes" id="UP001085076"/>
    </source>
</evidence>
<dbReference type="PROSITE" id="PS50089">
    <property type="entry name" value="ZF_RING_2"/>
    <property type="match status" value="1"/>
</dbReference>
<evidence type="ECO:0000256" key="2">
    <source>
        <dbReference type="ARBA" id="ARBA00022692"/>
    </source>
</evidence>
<keyword evidence="2 10" id="KW-0812">Transmembrane</keyword>
<dbReference type="AlphaFoldDB" id="A0A9D5C3X4"/>
<proteinExistence type="predicted"/>
<evidence type="ECO:0000256" key="3">
    <source>
        <dbReference type="ARBA" id="ARBA00022723"/>
    </source>
</evidence>
<accession>A0A9D5C3X4</accession>
<evidence type="ECO:0000256" key="5">
    <source>
        <dbReference type="ARBA" id="ARBA00022833"/>
    </source>
</evidence>
<evidence type="ECO:0000256" key="8">
    <source>
        <dbReference type="PROSITE-ProRule" id="PRU00175"/>
    </source>
</evidence>
<keyword evidence="7 10" id="KW-0472">Membrane</keyword>
<evidence type="ECO:0000256" key="7">
    <source>
        <dbReference type="ARBA" id="ARBA00023136"/>
    </source>
</evidence>
<feature type="transmembrane region" description="Helical" evidence="10">
    <location>
        <begin position="270"/>
        <end position="297"/>
    </location>
</feature>